<name>A0A8J4DUQ7_9ACTN</name>
<dbReference type="Proteomes" id="UP000619260">
    <property type="component" value="Unassembled WGS sequence"/>
</dbReference>
<dbReference type="InterPro" id="IPR052718">
    <property type="entry name" value="NmrA-type_oxidoreductase"/>
</dbReference>
<evidence type="ECO:0000313" key="3">
    <source>
        <dbReference type="Proteomes" id="UP000619260"/>
    </source>
</evidence>
<evidence type="ECO:0000313" key="2">
    <source>
        <dbReference type="EMBL" id="GIJ50636.1"/>
    </source>
</evidence>
<keyword evidence="3" id="KW-1185">Reference proteome</keyword>
<dbReference type="SUPFAM" id="SSF51735">
    <property type="entry name" value="NAD(P)-binding Rossmann-fold domains"/>
    <property type="match status" value="1"/>
</dbReference>
<comment type="caution">
    <text evidence="2">The sequence shown here is derived from an EMBL/GenBank/DDBJ whole genome shotgun (WGS) entry which is preliminary data.</text>
</comment>
<reference evidence="2" key="1">
    <citation type="submission" date="2021-01" db="EMBL/GenBank/DDBJ databases">
        <title>Whole genome shotgun sequence of Virgisporangium aliadipatigenens NBRC 105644.</title>
        <authorList>
            <person name="Komaki H."/>
            <person name="Tamura T."/>
        </authorList>
    </citation>
    <scope>NUCLEOTIDE SEQUENCE</scope>
    <source>
        <strain evidence="2">NBRC 105644</strain>
    </source>
</reference>
<dbReference type="InterPro" id="IPR016040">
    <property type="entry name" value="NAD(P)-bd_dom"/>
</dbReference>
<accession>A0A8J4DUQ7</accession>
<sequence length="299" mass="30834">MTAVRWIVALVILLTGASGGLGRLIAAGLATRSVPFIAATRDPSRLPDPLPGSVSQRTLDLDDPRTMAAAFDGVTTAILVSAGFAEPDTVIARHRAGLDAAARAGVRHVVYTSLSSAGDHLAYALPHRWTERYLAAGPLSWTVLRNGLYAELVAPDVARAAETGILAAPFGDGALAAVARADLADVAVQVAVDADADPREHSGRTYELVGTRPISGGDLAAAAGPDVKYRPTTLAALRADLTDAGLPPFAVAYVTSTYATVAAGFLADSHRGTGGDLASLLRTPPRDPIAVIRDSMVTT</sequence>
<evidence type="ECO:0000259" key="1">
    <source>
        <dbReference type="Pfam" id="PF13460"/>
    </source>
</evidence>
<protein>
    <submittedName>
        <fullName evidence="2">NAD(P)-dependent oxidoreductase</fullName>
    </submittedName>
</protein>
<dbReference type="Pfam" id="PF13460">
    <property type="entry name" value="NAD_binding_10"/>
    <property type="match status" value="1"/>
</dbReference>
<dbReference type="Gene3D" id="3.90.25.10">
    <property type="entry name" value="UDP-galactose 4-epimerase, domain 1"/>
    <property type="match status" value="1"/>
</dbReference>
<dbReference type="RefSeq" id="WP_203904055.1">
    <property type="nucleotide sequence ID" value="NZ_BOPF01000037.1"/>
</dbReference>
<dbReference type="PANTHER" id="PTHR47129">
    <property type="entry name" value="QUINONE OXIDOREDUCTASE 2"/>
    <property type="match status" value="1"/>
</dbReference>
<dbReference type="Gene3D" id="3.40.50.720">
    <property type="entry name" value="NAD(P)-binding Rossmann-like Domain"/>
    <property type="match status" value="1"/>
</dbReference>
<dbReference type="InterPro" id="IPR036291">
    <property type="entry name" value="NAD(P)-bd_dom_sf"/>
</dbReference>
<dbReference type="EMBL" id="BOPF01000037">
    <property type="protein sequence ID" value="GIJ50636.1"/>
    <property type="molecule type" value="Genomic_DNA"/>
</dbReference>
<dbReference type="PANTHER" id="PTHR47129:SF1">
    <property type="entry name" value="NMRA-LIKE DOMAIN-CONTAINING PROTEIN"/>
    <property type="match status" value="1"/>
</dbReference>
<organism evidence="2 3">
    <name type="scientific">Virgisporangium aliadipatigenens</name>
    <dbReference type="NCBI Taxonomy" id="741659"/>
    <lineage>
        <taxon>Bacteria</taxon>
        <taxon>Bacillati</taxon>
        <taxon>Actinomycetota</taxon>
        <taxon>Actinomycetes</taxon>
        <taxon>Micromonosporales</taxon>
        <taxon>Micromonosporaceae</taxon>
        <taxon>Virgisporangium</taxon>
    </lineage>
</organism>
<gene>
    <name evidence="2" type="ORF">Val02_75220</name>
</gene>
<dbReference type="AlphaFoldDB" id="A0A8J4DUQ7"/>
<feature type="domain" description="NAD(P)-binding" evidence="1">
    <location>
        <begin position="16"/>
        <end position="191"/>
    </location>
</feature>
<proteinExistence type="predicted"/>